<evidence type="ECO:0000313" key="2">
    <source>
        <dbReference type="Proteomes" id="UP000503447"/>
    </source>
</evidence>
<dbReference type="EMBL" id="CP053452">
    <property type="protein sequence ID" value="QJW93244.1"/>
    <property type="molecule type" value="Genomic_DNA"/>
</dbReference>
<keyword evidence="2" id="KW-1185">Reference proteome</keyword>
<protein>
    <submittedName>
        <fullName evidence="1">Uncharacterized protein</fullName>
    </submittedName>
</protein>
<organism evidence="1 2">
    <name type="scientific">Frigoriglobus tundricola</name>
    <dbReference type="NCBI Taxonomy" id="2774151"/>
    <lineage>
        <taxon>Bacteria</taxon>
        <taxon>Pseudomonadati</taxon>
        <taxon>Planctomycetota</taxon>
        <taxon>Planctomycetia</taxon>
        <taxon>Gemmatales</taxon>
        <taxon>Gemmataceae</taxon>
        <taxon>Frigoriglobus</taxon>
    </lineage>
</organism>
<name>A0A6M5YI77_9BACT</name>
<dbReference type="RefSeq" id="WP_171469478.1">
    <property type="nucleotide sequence ID" value="NZ_CP053452.2"/>
</dbReference>
<gene>
    <name evidence="1" type="ORF">FTUN_0749</name>
</gene>
<dbReference type="AlphaFoldDB" id="A0A6M5YI77"/>
<reference evidence="2" key="1">
    <citation type="submission" date="2020-05" db="EMBL/GenBank/DDBJ databases">
        <title>Frigoriglobus tundricola gen. nov., sp. nov., a psychrotolerant cellulolytic planctomycete of the family Gemmataceae with two divergent copies of 16S rRNA gene.</title>
        <authorList>
            <person name="Kulichevskaya I.S."/>
            <person name="Ivanova A.A."/>
            <person name="Naumoff D.G."/>
            <person name="Beletsky A.V."/>
            <person name="Rijpstra W.I.C."/>
            <person name="Sinninghe Damste J.S."/>
            <person name="Mardanov A.V."/>
            <person name="Ravin N.V."/>
            <person name="Dedysh S.N."/>
        </authorList>
    </citation>
    <scope>NUCLEOTIDE SEQUENCE [LARGE SCALE GENOMIC DNA]</scope>
    <source>
        <strain evidence="2">PL17</strain>
    </source>
</reference>
<sequence length="235" mass="26592">MKHIFAITPREIRLALGYFKITEAARVALTEPAALKRAIRAGQVPGPLHTLPGHRKQKFYHADDLPKLRKHFNSVEDSKRVSARSLGLLSMATVAQRVGCSYSRFCSFVQNGRIPAPEVIRTRRKLYSESQIPEIKKAVERLERIKAPSPYRQWEAEGLFTQRAAAKKLEMPYITFQHFAATGKIPKPTRKYTGNYFPLYNEADLEAVKQCLSAIGYTPNPKLRKARKGTGAKLN</sequence>
<dbReference type="KEGG" id="ftj:FTUN_0749"/>
<accession>A0A6M5YI77</accession>
<proteinExistence type="predicted"/>
<dbReference type="Proteomes" id="UP000503447">
    <property type="component" value="Chromosome"/>
</dbReference>
<evidence type="ECO:0000313" key="1">
    <source>
        <dbReference type="EMBL" id="QJW93244.1"/>
    </source>
</evidence>